<reference evidence="5 6" key="1">
    <citation type="submission" date="2018-02" db="EMBL/GenBank/DDBJ databases">
        <title>Genome sequences of Apibacter spp., gut symbionts of Asian honey bees.</title>
        <authorList>
            <person name="Kwong W.K."/>
            <person name="Steele M.I."/>
            <person name="Moran N.A."/>
        </authorList>
    </citation>
    <scope>NUCLEOTIDE SEQUENCE [LARGE SCALE GENOMIC DNA]</scope>
    <source>
        <strain evidence="6">wkB301</strain>
    </source>
</reference>
<evidence type="ECO:0000256" key="3">
    <source>
        <dbReference type="ARBA" id="ARBA00023163"/>
    </source>
</evidence>
<dbReference type="AlphaFoldDB" id="A0A2S8AF70"/>
<dbReference type="PRINTS" id="PR00032">
    <property type="entry name" value="HTHARAC"/>
</dbReference>
<dbReference type="Pfam" id="PF12833">
    <property type="entry name" value="HTH_18"/>
    <property type="match status" value="1"/>
</dbReference>
<dbReference type="Gene3D" id="1.10.10.60">
    <property type="entry name" value="Homeodomain-like"/>
    <property type="match status" value="2"/>
</dbReference>
<dbReference type="GO" id="GO:0043565">
    <property type="term" value="F:sequence-specific DNA binding"/>
    <property type="evidence" value="ECO:0007669"/>
    <property type="project" value="InterPro"/>
</dbReference>
<evidence type="ECO:0000256" key="1">
    <source>
        <dbReference type="ARBA" id="ARBA00023015"/>
    </source>
</evidence>
<dbReference type="InterPro" id="IPR018060">
    <property type="entry name" value="HTH_AraC"/>
</dbReference>
<keyword evidence="6" id="KW-1185">Reference proteome</keyword>
<dbReference type="OrthoDB" id="4480133at2"/>
<evidence type="ECO:0000256" key="2">
    <source>
        <dbReference type="ARBA" id="ARBA00023125"/>
    </source>
</evidence>
<dbReference type="PROSITE" id="PS01124">
    <property type="entry name" value="HTH_ARAC_FAMILY_2"/>
    <property type="match status" value="1"/>
</dbReference>
<dbReference type="SUPFAM" id="SSF46689">
    <property type="entry name" value="Homeodomain-like"/>
    <property type="match status" value="2"/>
</dbReference>
<dbReference type="Pfam" id="PF22200">
    <property type="entry name" value="ExsA_N"/>
    <property type="match status" value="1"/>
</dbReference>
<dbReference type="Proteomes" id="UP000238042">
    <property type="component" value="Unassembled WGS sequence"/>
</dbReference>
<keyword evidence="3" id="KW-0804">Transcription</keyword>
<dbReference type="InterPro" id="IPR020449">
    <property type="entry name" value="Tscrpt_reg_AraC-type_HTH"/>
</dbReference>
<sequence>MENTHNDALKFSYSNIFFSYYFNNERICRNMIKDHMLVFVYSGELLLLEEKNTIKIHKGECVFLKKDNRVNMIKQPNGKEKFSGIFMVFNRNFLREFYQSLDKNKIPQNIEKLKQSVIKLPKSSAITSLFQSMIPYFDSEEKPMEKLMKLKLLEGVYSLLQIDEHFYTCLFDFTAIWKIDIMEFLENNYMYDLSIDEIAHFTGRSLSTFKRDFKKISDLSPQKWLIERRLKTAYDLLKNENKKVSEVYLEVGFKNFSHFSTAFKRQYGFPPSK</sequence>
<protein>
    <submittedName>
        <fullName evidence="5">AraC family transcriptional regulator</fullName>
    </submittedName>
</protein>
<evidence type="ECO:0000259" key="4">
    <source>
        <dbReference type="PROSITE" id="PS01124"/>
    </source>
</evidence>
<organism evidence="5 6">
    <name type="scientific">Apibacter adventoris</name>
    <dbReference type="NCBI Taxonomy" id="1679466"/>
    <lineage>
        <taxon>Bacteria</taxon>
        <taxon>Pseudomonadati</taxon>
        <taxon>Bacteroidota</taxon>
        <taxon>Flavobacteriia</taxon>
        <taxon>Flavobacteriales</taxon>
        <taxon>Weeksellaceae</taxon>
        <taxon>Apibacter</taxon>
    </lineage>
</organism>
<comment type="caution">
    <text evidence="5">The sequence shown here is derived from an EMBL/GenBank/DDBJ whole genome shotgun (WGS) entry which is preliminary data.</text>
</comment>
<dbReference type="EMBL" id="PSZM01000024">
    <property type="protein sequence ID" value="PQL94257.1"/>
    <property type="molecule type" value="Genomic_DNA"/>
</dbReference>
<dbReference type="GO" id="GO:0003700">
    <property type="term" value="F:DNA-binding transcription factor activity"/>
    <property type="evidence" value="ECO:0007669"/>
    <property type="project" value="InterPro"/>
</dbReference>
<proteinExistence type="predicted"/>
<dbReference type="InterPro" id="IPR054015">
    <property type="entry name" value="ExsA-like_N"/>
</dbReference>
<keyword evidence="2" id="KW-0238">DNA-binding</keyword>
<dbReference type="InterPro" id="IPR009057">
    <property type="entry name" value="Homeodomain-like_sf"/>
</dbReference>
<feature type="domain" description="HTH araC/xylS-type" evidence="4">
    <location>
        <begin position="179"/>
        <end position="273"/>
    </location>
</feature>
<evidence type="ECO:0000313" key="6">
    <source>
        <dbReference type="Proteomes" id="UP000238042"/>
    </source>
</evidence>
<dbReference type="SMART" id="SM00342">
    <property type="entry name" value="HTH_ARAC"/>
    <property type="match status" value="1"/>
</dbReference>
<evidence type="ECO:0000313" key="5">
    <source>
        <dbReference type="EMBL" id="PQL94257.1"/>
    </source>
</evidence>
<gene>
    <name evidence="5" type="ORF">C4S77_03600</name>
</gene>
<accession>A0A2S8AF70</accession>
<name>A0A2S8AF70_9FLAO</name>
<dbReference type="PANTHER" id="PTHR43280:SF17">
    <property type="entry name" value="ARAC-TYPE DNA-BINDING DOMAIN-CONTAINING PROTEIN"/>
    <property type="match status" value="1"/>
</dbReference>
<keyword evidence="1" id="KW-0805">Transcription regulation</keyword>
<dbReference type="PANTHER" id="PTHR43280">
    <property type="entry name" value="ARAC-FAMILY TRANSCRIPTIONAL REGULATOR"/>
    <property type="match status" value="1"/>
</dbReference>